<gene>
    <name evidence="2" type="ORF">B7O87_10700</name>
</gene>
<name>A0A1X4G544_9CYAN</name>
<feature type="transmembrane region" description="Helical" evidence="1">
    <location>
        <begin position="83"/>
        <end position="104"/>
    </location>
</feature>
<evidence type="ECO:0000313" key="2">
    <source>
        <dbReference type="EMBL" id="OSO89628.1"/>
    </source>
</evidence>
<feature type="transmembrane region" description="Helical" evidence="1">
    <location>
        <begin position="170"/>
        <end position="191"/>
    </location>
</feature>
<evidence type="ECO:0008006" key="4">
    <source>
        <dbReference type="Google" id="ProtNLM"/>
    </source>
</evidence>
<keyword evidence="1" id="KW-0812">Transmembrane</keyword>
<dbReference type="AlphaFoldDB" id="A0A1X4G544"/>
<proteinExistence type="predicted"/>
<dbReference type="RefSeq" id="WP_009341992.1">
    <property type="nucleotide sequence ID" value="NZ_NBYN01000054.1"/>
</dbReference>
<dbReference type="InterPro" id="IPR012861">
    <property type="entry name" value="DUF1634"/>
</dbReference>
<keyword evidence="1" id="KW-0472">Membrane</keyword>
<organism evidence="2 3">
    <name type="scientific">Cylindrospermopsis raciborskii CENA303</name>
    <dbReference type="NCBI Taxonomy" id="1170769"/>
    <lineage>
        <taxon>Bacteria</taxon>
        <taxon>Bacillati</taxon>
        <taxon>Cyanobacteriota</taxon>
        <taxon>Cyanophyceae</taxon>
        <taxon>Nostocales</taxon>
        <taxon>Aphanizomenonaceae</taxon>
        <taxon>Cylindrospermopsis</taxon>
    </lineage>
</organism>
<dbReference type="Proteomes" id="UP000192997">
    <property type="component" value="Unassembled WGS sequence"/>
</dbReference>
<accession>A0A1X4G544</accession>
<keyword evidence="1" id="KW-1133">Transmembrane helix</keyword>
<dbReference type="Pfam" id="PF07843">
    <property type="entry name" value="DUF1634"/>
    <property type="match status" value="1"/>
</dbReference>
<dbReference type="EMBL" id="NBYN01000054">
    <property type="protein sequence ID" value="OSO89628.1"/>
    <property type="molecule type" value="Genomic_DNA"/>
</dbReference>
<feature type="transmembrane region" description="Helical" evidence="1">
    <location>
        <begin position="141"/>
        <end position="163"/>
    </location>
</feature>
<evidence type="ECO:0000256" key="1">
    <source>
        <dbReference type="SAM" id="Phobius"/>
    </source>
</evidence>
<evidence type="ECO:0000313" key="3">
    <source>
        <dbReference type="Proteomes" id="UP000192997"/>
    </source>
</evidence>
<sequence>MYKLNSGFRWTSSAEIEIELMGLVLIPEEIDSDIQQLEQQQLSRNNTTDFNSNYANTNGEITSFQKLSKSQDEQELEDILSNLLKHGVLIASTVVFMGGILYLIRHGLEPADYHIFRGTPPQFCSPSGVITTIFAGSGRGIIQLGLLILISVPILRVVISFLVFMFQRKFTYVVMTLLVLATISYSLVSAYL</sequence>
<protein>
    <recommendedName>
        <fullName evidence="4">DUF1634 domain-containing protein</fullName>
    </recommendedName>
</protein>
<comment type="caution">
    <text evidence="2">The sequence shown here is derived from an EMBL/GenBank/DDBJ whole genome shotgun (WGS) entry which is preliminary data.</text>
</comment>
<reference evidence="3" key="1">
    <citation type="submission" date="2017-04" db="EMBL/GenBank/DDBJ databases">
        <authorList>
            <person name="Abreu V.A."/>
            <person name="Popin R.V."/>
            <person name="Rigonato J."/>
            <person name="Andreote A.P."/>
            <person name="Schaker P.C."/>
            <person name="Hoff-Risseti C."/>
            <person name="Alvarenga D.O."/>
            <person name="Varani A.M."/>
            <person name="Fiore M.F."/>
        </authorList>
    </citation>
    <scope>NUCLEOTIDE SEQUENCE [LARGE SCALE GENOMIC DNA]</scope>
    <source>
        <strain evidence="3">CENA303</strain>
    </source>
</reference>